<evidence type="ECO:0000313" key="1">
    <source>
        <dbReference type="EMBL" id="QJA71018.1"/>
    </source>
</evidence>
<reference evidence="1" key="1">
    <citation type="submission" date="2020-03" db="EMBL/GenBank/DDBJ databases">
        <title>The deep terrestrial virosphere.</title>
        <authorList>
            <person name="Holmfeldt K."/>
            <person name="Nilsson E."/>
            <person name="Simone D."/>
            <person name="Lopez-Fernandez M."/>
            <person name="Wu X."/>
            <person name="de Brujin I."/>
            <person name="Lundin D."/>
            <person name="Andersson A."/>
            <person name="Bertilsson S."/>
            <person name="Dopson M."/>
        </authorList>
    </citation>
    <scope>NUCLEOTIDE SEQUENCE</scope>
    <source>
        <strain evidence="1">MM415A03408</strain>
        <strain evidence="2">MM415B02856</strain>
    </source>
</reference>
<dbReference type="AlphaFoldDB" id="A0A6M3JP25"/>
<sequence>MEQLSLFDKEKNKRILNKNKLSHLIDNDKWIINSIYAYTPASFTYSSSFQPTTASRNWVVSSTN</sequence>
<organism evidence="1">
    <name type="scientific">viral metagenome</name>
    <dbReference type="NCBI Taxonomy" id="1070528"/>
    <lineage>
        <taxon>unclassified sequences</taxon>
        <taxon>metagenomes</taxon>
        <taxon>organismal metagenomes</taxon>
    </lineage>
</organism>
<evidence type="ECO:0000313" key="2">
    <source>
        <dbReference type="EMBL" id="QJA87980.1"/>
    </source>
</evidence>
<accession>A0A6M3JP25</accession>
<gene>
    <name evidence="1" type="ORF">MM415A03408_0008</name>
    <name evidence="2" type="ORF">MM415B02856_0009</name>
</gene>
<name>A0A6M3JP25_9ZZZZ</name>
<dbReference type="EMBL" id="MT141840">
    <property type="protein sequence ID" value="QJA71018.1"/>
    <property type="molecule type" value="Genomic_DNA"/>
</dbReference>
<proteinExistence type="predicted"/>
<dbReference type="EMBL" id="MT142745">
    <property type="protein sequence ID" value="QJA87980.1"/>
    <property type="molecule type" value="Genomic_DNA"/>
</dbReference>
<protein>
    <submittedName>
        <fullName evidence="1">Uncharacterized protein</fullName>
    </submittedName>
</protein>